<dbReference type="PROSITE" id="PS01159">
    <property type="entry name" value="WW_DOMAIN_1"/>
    <property type="match status" value="3"/>
</dbReference>
<accession>A0A9P6EIF5</accession>
<keyword evidence="6 7" id="KW-0833">Ubl conjugation pathway</keyword>
<feature type="compositionally biased region" description="Basic and acidic residues" evidence="8">
    <location>
        <begin position="601"/>
        <end position="616"/>
    </location>
</feature>
<keyword evidence="5" id="KW-0677">Repeat</keyword>
<dbReference type="PROSITE" id="PS50237">
    <property type="entry name" value="HECT"/>
    <property type="match status" value="1"/>
</dbReference>
<dbReference type="SMART" id="SM00456">
    <property type="entry name" value="WW"/>
    <property type="match status" value="3"/>
</dbReference>
<name>A0A9P6EIF5_9AGAR</name>
<evidence type="ECO:0000256" key="6">
    <source>
        <dbReference type="ARBA" id="ARBA00022786"/>
    </source>
</evidence>
<evidence type="ECO:0000256" key="4">
    <source>
        <dbReference type="ARBA" id="ARBA00022679"/>
    </source>
</evidence>
<feature type="domain" description="WW" evidence="9">
    <location>
        <begin position="67"/>
        <end position="100"/>
    </location>
</feature>
<dbReference type="GO" id="GO:0061630">
    <property type="term" value="F:ubiquitin protein ligase activity"/>
    <property type="evidence" value="ECO:0007669"/>
    <property type="project" value="UniProtKB-EC"/>
</dbReference>
<dbReference type="Gene3D" id="3.30.2160.10">
    <property type="entry name" value="Hect, E3 ligase catalytic domain"/>
    <property type="match status" value="1"/>
</dbReference>
<dbReference type="EMBL" id="MU157847">
    <property type="protein sequence ID" value="KAF9529254.1"/>
    <property type="molecule type" value="Genomic_DNA"/>
</dbReference>
<dbReference type="SUPFAM" id="SSF51045">
    <property type="entry name" value="WW domain"/>
    <property type="match status" value="3"/>
</dbReference>
<feature type="compositionally biased region" description="Polar residues" evidence="8">
    <location>
        <begin position="1"/>
        <end position="22"/>
    </location>
</feature>
<evidence type="ECO:0000256" key="3">
    <source>
        <dbReference type="ARBA" id="ARBA00012485"/>
    </source>
</evidence>
<evidence type="ECO:0000256" key="7">
    <source>
        <dbReference type="PROSITE-ProRule" id="PRU00104"/>
    </source>
</evidence>
<feature type="domain" description="HECT" evidence="10">
    <location>
        <begin position="241"/>
        <end position="588"/>
    </location>
</feature>
<dbReference type="PANTHER" id="PTHR11254">
    <property type="entry name" value="HECT DOMAIN UBIQUITIN-PROTEIN LIGASE"/>
    <property type="match status" value="1"/>
</dbReference>
<dbReference type="EC" id="2.3.2.26" evidence="3"/>
<evidence type="ECO:0000259" key="10">
    <source>
        <dbReference type="PROSITE" id="PS50237"/>
    </source>
</evidence>
<feature type="domain" description="WW" evidence="9">
    <location>
        <begin position="153"/>
        <end position="187"/>
    </location>
</feature>
<dbReference type="GO" id="GO:0005737">
    <property type="term" value="C:cytoplasm"/>
    <property type="evidence" value="ECO:0007669"/>
    <property type="project" value="TreeGrafter"/>
</dbReference>
<comment type="caution">
    <text evidence="11">The sequence shown here is derived from an EMBL/GenBank/DDBJ whole genome shotgun (WGS) entry which is preliminary data.</text>
</comment>
<feature type="compositionally biased region" description="Basic and acidic residues" evidence="8">
    <location>
        <begin position="64"/>
        <end position="74"/>
    </location>
</feature>
<reference evidence="11" key="1">
    <citation type="submission" date="2020-11" db="EMBL/GenBank/DDBJ databases">
        <authorList>
            <consortium name="DOE Joint Genome Institute"/>
            <person name="Ahrendt S."/>
            <person name="Riley R."/>
            <person name="Andreopoulos W."/>
            <person name="Labutti K."/>
            <person name="Pangilinan J."/>
            <person name="Ruiz-Duenas F.J."/>
            <person name="Barrasa J.M."/>
            <person name="Sanchez-Garcia M."/>
            <person name="Camarero S."/>
            <person name="Miyauchi S."/>
            <person name="Serrano A."/>
            <person name="Linde D."/>
            <person name="Babiker R."/>
            <person name="Drula E."/>
            <person name="Ayuso-Fernandez I."/>
            <person name="Pacheco R."/>
            <person name="Padilla G."/>
            <person name="Ferreira P."/>
            <person name="Barriuso J."/>
            <person name="Kellner H."/>
            <person name="Castanera R."/>
            <person name="Alfaro M."/>
            <person name="Ramirez L."/>
            <person name="Pisabarro A.G."/>
            <person name="Kuo A."/>
            <person name="Tritt A."/>
            <person name="Lipzen A."/>
            <person name="He G."/>
            <person name="Yan M."/>
            <person name="Ng V."/>
            <person name="Cullen D."/>
            <person name="Martin F."/>
            <person name="Rosso M.-N."/>
            <person name="Henrissat B."/>
            <person name="Hibbett D."/>
            <person name="Martinez A.T."/>
            <person name="Grigoriev I.V."/>
        </authorList>
    </citation>
    <scope>NUCLEOTIDE SEQUENCE</scope>
    <source>
        <strain evidence="11">CBS 506.95</strain>
    </source>
</reference>
<comment type="pathway">
    <text evidence="2">Protein modification; protein ubiquitination.</text>
</comment>
<sequence length="616" mass="70265">MSNKSPTIKLQTPQPNQNSPSYEKTDQNAVAPKPGESSAPTDNGEPLAEGYTRHNQDKNINGRPLEETLPRGWEEAKDSKGRTYYINHTNRTTTWDRPASDGSRPLPVDEPLPGGWERRFDEAHGKPYYIDHIKKTTSWTHPSLFDEIPENLGPLPDGWEVRLAEGNNATYFVDHNTRTTTWLDPRKAKEPAEKNPATQFVRKALYLHNRRRYETLQGHFEIEIRREHVFEDSVAIVSKASTDDLRHRPSVTFEGEELKHSSAAVREWLELVLQTAFDPSTGLFVVGSAKTGSLKINPTSNTILNYLETFKFLGRVHGVAILHGFLIDPRLVSLIYPLIGPQRKEGDVELLIAEALRDSIVSSSPLGKDGKHALRAPKLVDKRTGKPFTANVKLDDTGYTFMDTSDQNEFVEAVTVHRAAAGQEFQLRAFMDGFWELIRKRDTFWAYSKAEVKKFVGGYSEVDIREFRNNTSSEEKEEPDMNIEWFWRVVRDWPVEHRKSLLQYVTGLKRIPATDKFKVLKASDGSFRRLTILGNKERTVPERDEDTPEHILFVPEFDSFEALEENLLHVIHNTDPTQANLIADFELLTLPKSTKPLPKYKKADNRSPKKVTKATE</sequence>
<dbReference type="Proteomes" id="UP000807306">
    <property type="component" value="Unassembled WGS sequence"/>
</dbReference>
<dbReference type="CDD" id="cd00201">
    <property type="entry name" value="WW"/>
    <property type="match status" value="3"/>
</dbReference>
<dbReference type="Pfam" id="PF00632">
    <property type="entry name" value="HECT"/>
    <property type="match status" value="1"/>
</dbReference>
<keyword evidence="12" id="KW-1185">Reference proteome</keyword>
<protein>
    <recommendedName>
        <fullName evidence="3">HECT-type E3 ubiquitin transferase</fullName>
        <ecNumber evidence="3">2.3.2.26</ecNumber>
    </recommendedName>
</protein>
<dbReference type="InterPro" id="IPR035983">
    <property type="entry name" value="Hect_E3_ubiquitin_ligase"/>
</dbReference>
<dbReference type="Gene3D" id="3.90.1750.10">
    <property type="entry name" value="Hect, E3 ligase catalytic domains"/>
    <property type="match status" value="1"/>
</dbReference>
<organism evidence="11 12">
    <name type="scientific">Crepidotus variabilis</name>
    <dbReference type="NCBI Taxonomy" id="179855"/>
    <lineage>
        <taxon>Eukaryota</taxon>
        <taxon>Fungi</taxon>
        <taxon>Dikarya</taxon>
        <taxon>Basidiomycota</taxon>
        <taxon>Agaricomycotina</taxon>
        <taxon>Agaricomycetes</taxon>
        <taxon>Agaricomycetidae</taxon>
        <taxon>Agaricales</taxon>
        <taxon>Agaricineae</taxon>
        <taxon>Crepidotaceae</taxon>
        <taxon>Crepidotus</taxon>
    </lineage>
</organism>
<dbReference type="Pfam" id="PF00397">
    <property type="entry name" value="WW"/>
    <property type="match status" value="3"/>
</dbReference>
<dbReference type="OrthoDB" id="3045089at2759"/>
<evidence type="ECO:0000313" key="11">
    <source>
        <dbReference type="EMBL" id="KAF9529254.1"/>
    </source>
</evidence>
<dbReference type="AlphaFoldDB" id="A0A9P6EIF5"/>
<dbReference type="SMART" id="SM00119">
    <property type="entry name" value="HECTc"/>
    <property type="match status" value="1"/>
</dbReference>
<dbReference type="InterPro" id="IPR000569">
    <property type="entry name" value="HECT_dom"/>
</dbReference>
<keyword evidence="4" id="KW-0808">Transferase</keyword>
<dbReference type="GO" id="GO:0016567">
    <property type="term" value="P:protein ubiquitination"/>
    <property type="evidence" value="ECO:0007669"/>
    <property type="project" value="TreeGrafter"/>
</dbReference>
<dbReference type="InterPro" id="IPR001202">
    <property type="entry name" value="WW_dom"/>
</dbReference>
<feature type="region of interest" description="Disordered" evidence="8">
    <location>
        <begin position="92"/>
        <end position="114"/>
    </location>
</feature>
<dbReference type="GO" id="GO:0006511">
    <property type="term" value="P:ubiquitin-dependent protein catabolic process"/>
    <property type="evidence" value="ECO:0007669"/>
    <property type="project" value="TreeGrafter"/>
</dbReference>
<dbReference type="Gene3D" id="2.20.70.10">
    <property type="match status" value="2"/>
</dbReference>
<evidence type="ECO:0000256" key="8">
    <source>
        <dbReference type="SAM" id="MobiDB-lite"/>
    </source>
</evidence>
<evidence type="ECO:0000313" key="12">
    <source>
        <dbReference type="Proteomes" id="UP000807306"/>
    </source>
</evidence>
<evidence type="ECO:0000256" key="5">
    <source>
        <dbReference type="ARBA" id="ARBA00022737"/>
    </source>
</evidence>
<dbReference type="SUPFAM" id="SSF56204">
    <property type="entry name" value="Hect, E3 ligase catalytic domain"/>
    <property type="match status" value="1"/>
</dbReference>
<dbReference type="Gene3D" id="3.30.2410.10">
    <property type="entry name" value="Hect, E3 ligase catalytic domain"/>
    <property type="match status" value="1"/>
</dbReference>
<comment type="catalytic activity">
    <reaction evidence="1">
        <text>S-ubiquitinyl-[E2 ubiquitin-conjugating enzyme]-L-cysteine + [acceptor protein]-L-lysine = [E2 ubiquitin-conjugating enzyme]-L-cysteine + N(6)-ubiquitinyl-[acceptor protein]-L-lysine.</text>
        <dbReference type="EC" id="2.3.2.26"/>
    </reaction>
</comment>
<evidence type="ECO:0000259" key="9">
    <source>
        <dbReference type="PROSITE" id="PS50020"/>
    </source>
</evidence>
<evidence type="ECO:0000256" key="2">
    <source>
        <dbReference type="ARBA" id="ARBA00004906"/>
    </source>
</evidence>
<dbReference type="InterPro" id="IPR050409">
    <property type="entry name" value="E3_ubiq-protein_ligase"/>
</dbReference>
<feature type="region of interest" description="Disordered" evidence="8">
    <location>
        <begin position="594"/>
        <end position="616"/>
    </location>
</feature>
<evidence type="ECO:0000256" key="1">
    <source>
        <dbReference type="ARBA" id="ARBA00000885"/>
    </source>
</evidence>
<gene>
    <name evidence="11" type="ORF">CPB83DRAFT_812581</name>
</gene>
<dbReference type="InterPro" id="IPR036020">
    <property type="entry name" value="WW_dom_sf"/>
</dbReference>
<dbReference type="PROSITE" id="PS50020">
    <property type="entry name" value="WW_DOMAIN_2"/>
    <property type="match status" value="3"/>
</dbReference>
<proteinExistence type="predicted"/>
<feature type="domain" description="WW" evidence="9">
    <location>
        <begin position="110"/>
        <end position="144"/>
    </location>
</feature>
<comment type="caution">
    <text evidence="7">Lacks conserved residue(s) required for the propagation of feature annotation.</text>
</comment>
<feature type="region of interest" description="Disordered" evidence="8">
    <location>
        <begin position="1"/>
        <end position="74"/>
    </location>
</feature>
<dbReference type="PANTHER" id="PTHR11254:SF440">
    <property type="entry name" value="E3 UBIQUITIN-PROTEIN LIGASE NEDD-4"/>
    <property type="match status" value="1"/>
</dbReference>